<proteinExistence type="inferred from homology"/>
<dbReference type="Pfam" id="PF01975">
    <property type="entry name" value="SurE"/>
    <property type="match status" value="1"/>
</dbReference>
<dbReference type="GO" id="GO:0046872">
    <property type="term" value="F:metal ion binding"/>
    <property type="evidence" value="ECO:0007669"/>
    <property type="project" value="UniProtKB-KW"/>
</dbReference>
<keyword evidence="2" id="KW-0479">Metal-binding</keyword>
<dbReference type="InParanoid" id="A0A369IZD5"/>
<dbReference type="STRING" id="39966.A0A369IZD5"/>
<organism evidence="6 7">
    <name type="scientific">Hypsizygus marmoreus</name>
    <name type="common">White beech mushroom</name>
    <name type="synonym">Agaricus marmoreus</name>
    <dbReference type="NCBI Taxonomy" id="39966"/>
    <lineage>
        <taxon>Eukaryota</taxon>
        <taxon>Fungi</taxon>
        <taxon>Dikarya</taxon>
        <taxon>Basidiomycota</taxon>
        <taxon>Agaricomycotina</taxon>
        <taxon>Agaricomycetes</taxon>
        <taxon>Agaricomycetidae</taxon>
        <taxon>Agaricales</taxon>
        <taxon>Tricholomatineae</taxon>
        <taxon>Lyophyllaceae</taxon>
        <taxon>Hypsizygus</taxon>
    </lineage>
</organism>
<evidence type="ECO:0000256" key="3">
    <source>
        <dbReference type="ARBA" id="ARBA00022801"/>
    </source>
</evidence>
<evidence type="ECO:0000256" key="4">
    <source>
        <dbReference type="SAM" id="SignalP"/>
    </source>
</evidence>
<name>A0A369IZD5_HYPMA</name>
<protein>
    <submittedName>
        <fullName evidence="6">Acid phosphatase</fullName>
    </submittedName>
</protein>
<feature type="chain" id="PRO_5016810922" evidence="4">
    <location>
        <begin position="24"/>
        <end position="313"/>
    </location>
</feature>
<dbReference type="Proteomes" id="UP000076154">
    <property type="component" value="Unassembled WGS sequence"/>
</dbReference>
<dbReference type="OrthoDB" id="4018688at2759"/>
<dbReference type="InterPro" id="IPR036523">
    <property type="entry name" value="SurE-like_sf"/>
</dbReference>
<accession>A0A369IZD5</accession>
<evidence type="ECO:0000259" key="5">
    <source>
        <dbReference type="Pfam" id="PF01975"/>
    </source>
</evidence>
<dbReference type="GO" id="GO:0008252">
    <property type="term" value="F:nucleotidase activity"/>
    <property type="evidence" value="ECO:0007669"/>
    <property type="project" value="InterPro"/>
</dbReference>
<keyword evidence="3" id="KW-0378">Hydrolase</keyword>
<dbReference type="InterPro" id="IPR002828">
    <property type="entry name" value="SurE-like_Pase/nucleotidase"/>
</dbReference>
<dbReference type="Gene3D" id="3.40.1210.10">
    <property type="entry name" value="Survival protein SurE-like phosphatase/nucleotidase"/>
    <property type="match status" value="1"/>
</dbReference>
<evidence type="ECO:0000313" key="6">
    <source>
        <dbReference type="EMBL" id="RDB15108.1"/>
    </source>
</evidence>
<feature type="domain" description="Survival protein SurE-like phosphatase/nucleotidase" evidence="5">
    <location>
        <begin position="28"/>
        <end position="235"/>
    </location>
</feature>
<evidence type="ECO:0000256" key="2">
    <source>
        <dbReference type="ARBA" id="ARBA00022723"/>
    </source>
</evidence>
<comment type="similarity">
    <text evidence="1">Belongs to the SurE nucleotidase family.</text>
</comment>
<feature type="signal peptide" evidence="4">
    <location>
        <begin position="1"/>
        <end position="23"/>
    </location>
</feature>
<evidence type="ECO:0000313" key="7">
    <source>
        <dbReference type="Proteomes" id="UP000076154"/>
    </source>
</evidence>
<dbReference type="PANTHER" id="PTHR30457">
    <property type="entry name" value="5'-NUCLEOTIDASE SURE"/>
    <property type="match status" value="1"/>
</dbReference>
<comment type="caution">
    <text evidence="6">The sequence shown here is derived from an EMBL/GenBank/DDBJ whole genome shotgun (WGS) entry which is preliminary data.</text>
</comment>
<dbReference type="PANTHER" id="PTHR30457:SF0">
    <property type="entry name" value="PHOSPHATASE, PUTATIVE (AFU_ORTHOLOGUE AFUA_4G01070)-RELATED"/>
    <property type="match status" value="1"/>
</dbReference>
<evidence type="ECO:0000256" key="1">
    <source>
        <dbReference type="ARBA" id="ARBA00011062"/>
    </source>
</evidence>
<keyword evidence="7" id="KW-1185">Reference proteome</keyword>
<dbReference type="EMBL" id="LUEZ02000215">
    <property type="protein sequence ID" value="RDB15108.1"/>
    <property type="molecule type" value="Genomic_DNA"/>
</dbReference>
<sequence>MFSTKTMRYLSLLAALLPLCAIAKPHTVVVGNDDGWAVAQIRSQFTTLRAAGYIPLLSAPALNKSGAGNSTTTPKPLDVPCEFSTCPAGSPAVGSSPYPYIYDPYITYVNAYPVDAITYGINTTGRFLFGAVPDLAIVGPNVGNNLGPIIKTSATVRAAAAASLLGVPSVAFSAQTGAQISYITLFNEPTSKNSIAAAIYSRLTVNFLDNLKNSGSGPILPPGVSINVNYPAIDTCTSVESFSWVLTRVAPSTSTTVDVETCEGTQLRDESTVIKSGCYATVSVFNATTIEDVDAGTQAFVLNRLEALLSCIP</sequence>
<gene>
    <name evidence="6" type="primary">PHO2_0</name>
    <name evidence="6" type="ORF">Hypma_005234</name>
</gene>
<dbReference type="AlphaFoldDB" id="A0A369IZD5"/>
<dbReference type="SUPFAM" id="SSF64167">
    <property type="entry name" value="SurE-like"/>
    <property type="match status" value="1"/>
</dbReference>
<dbReference type="InterPro" id="IPR030048">
    <property type="entry name" value="SurE"/>
</dbReference>
<reference evidence="6" key="1">
    <citation type="submission" date="2018-04" db="EMBL/GenBank/DDBJ databases">
        <title>Whole genome sequencing of Hypsizygus marmoreus.</title>
        <authorList>
            <person name="Choi I.-G."/>
            <person name="Min B."/>
            <person name="Kim J.-G."/>
            <person name="Kim S."/>
            <person name="Oh Y.-L."/>
            <person name="Kong W.-S."/>
            <person name="Park H."/>
            <person name="Jeong J."/>
            <person name="Song E.-S."/>
        </authorList>
    </citation>
    <scope>NUCLEOTIDE SEQUENCE [LARGE SCALE GENOMIC DNA]</scope>
    <source>
        <strain evidence="6">51987-8</strain>
    </source>
</reference>
<keyword evidence="4" id="KW-0732">Signal</keyword>